<feature type="compositionally biased region" description="Polar residues" evidence="1">
    <location>
        <begin position="36"/>
        <end position="48"/>
    </location>
</feature>
<evidence type="ECO:0000256" key="1">
    <source>
        <dbReference type="SAM" id="MobiDB-lite"/>
    </source>
</evidence>
<protein>
    <recommendedName>
        <fullName evidence="4">Nucleotide-diphospho-sugar transferase domain-containing protein</fullName>
    </recommendedName>
</protein>
<evidence type="ECO:0000256" key="2">
    <source>
        <dbReference type="SAM" id="SignalP"/>
    </source>
</evidence>
<evidence type="ECO:0008006" key="4">
    <source>
        <dbReference type="Google" id="ProtNLM"/>
    </source>
</evidence>
<organism evidence="3">
    <name type="scientific">Cafeteria roenbergensis</name>
    <name type="common">Marine flagellate</name>
    <dbReference type="NCBI Taxonomy" id="33653"/>
    <lineage>
        <taxon>Eukaryota</taxon>
        <taxon>Sar</taxon>
        <taxon>Stramenopiles</taxon>
        <taxon>Bigyra</taxon>
        <taxon>Opalozoa</taxon>
        <taxon>Bicosoecida</taxon>
        <taxon>Cafeteriaceae</taxon>
        <taxon>Cafeteria</taxon>
    </lineage>
</organism>
<sequence>MLALPRTCGRAKALGFAAALAASALLLLVTMRPTDATAQEGTRRNTPAESPRDRLPKTSLPSATPSPSVPSQSAAPGQSTAAPTPGRTPDRSAMLNCPEAAGIKTGVMRPLDVQELRRSSVPRAVWGITLGEASHGGGGKSRYDLSSPLAAAAWRRLGYEPLVIVVADNEKHADQLRASGSSDVHSLQELSAMSVEVHVTAPAPGKSPGQTGQLVRMAAVGTEWLWNSDTVITTDADMIPLSMPFFQAGKRGTMTVFNHGILSNQFAMCYLQSPARLWRDILRMPGDKPQQSFASAVNAAFGATGAGGWATDQQTVTDLINKWPEWSAQGHTVPVASWSGWRLDRGRSFRDFFDDVRRWEQCKAPGVDFHMQYLRPGDCEGDASKAIDAVISRLFDSVDLGLLRDYVRRATCGE</sequence>
<keyword evidence="2" id="KW-0732">Signal</keyword>
<reference evidence="3" key="1">
    <citation type="submission" date="2021-01" db="EMBL/GenBank/DDBJ databases">
        <authorList>
            <person name="Corre E."/>
            <person name="Pelletier E."/>
            <person name="Niang G."/>
            <person name="Scheremetjew M."/>
            <person name="Finn R."/>
            <person name="Kale V."/>
            <person name="Holt S."/>
            <person name="Cochrane G."/>
            <person name="Meng A."/>
            <person name="Brown T."/>
            <person name="Cohen L."/>
        </authorList>
    </citation>
    <scope>NUCLEOTIDE SEQUENCE</scope>
    <source>
        <strain evidence="3">E4-10</strain>
    </source>
</reference>
<dbReference type="AlphaFoldDB" id="A0A7S0PES8"/>
<dbReference type="EMBL" id="HBET01020444">
    <property type="protein sequence ID" value="CAD8569501.1"/>
    <property type="molecule type" value="Transcribed_RNA"/>
</dbReference>
<feature type="chain" id="PRO_5031050968" description="Nucleotide-diphospho-sugar transferase domain-containing protein" evidence="2">
    <location>
        <begin position="37"/>
        <end position="414"/>
    </location>
</feature>
<proteinExistence type="predicted"/>
<evidence type="ECO:0000313" key="3">
    <source>
        <dbReference type="EMBL" id="CAD8569501.1"/>
    </source>
</evidence>
<accession>A0A7S0PES8</accession>
<feature type="region of interest" description="Disordered" evidence="1">
    <location>
        <begin position="36"/>
        <end position="94"/>
    </location>
</feature>
<feature type="compositionally biased region" description="Low complexity" evidence="1">
    <location>
        <begin position="57"/>
        <end position="76"/>
    </location>
</feature>
<feature type="signal peptide" evidence="2">
    <location>
        <begin position="1"/>
        <end position="36"/>
    </location>
</feature>
<gene>
    <name evidence="3" type="ORF">CROE0942_LOCUS13881</name>
</gene>
<name>A0A7S0PES8_CAFRO</name>